<feature type="compositionally biased region" description="Basic and acidic residues" evidence="1">
    <location>
        <begin position="831"/>
        <end position="844"/>
    </location>
</feature>
<protein>
    <recommendedName>
        <fullName evidence="4">Leucine Rich Repeat family protein</fullName>
    </recommendedName>
</protein>
<dbReference type="InterPro" id="IPR051279">
    <property type="entry name" value="PP1-Reg/Actin-Interact_Protein"/>
</dbReference>
<dbReference type="InterPro" id="IPR001611">
    <property type="entry name" value="Leu-rich_rpt"/>
</dbReference>
<feature type="compositionally biased region" description="Basic and acidic residues" evidence="1">
    <location>
        <begin position="1257"/>
        <end position="1268"/>
    </location>
</feature>
<dbReference type="EMBL" id="MLAK01000616">
    <property type="protein sequence ID" value="OHT10264.1"/>
    <property type="molecule type" value="Genomic_DNA"/>
</dbReference>
<feature type="compositionally biased region" description="Basic and acidic residues" evidence="1">
    <location>
        <begin position="1073"/>
        <end position="1089"/>
    </location>
</feature>
<dbReference type="Pfam" id="PF13516">
    <property type="entry name" value="LRR_6"/>
    <property type="match status" value="1"/>
</dbReference>
<feature type="compositionally biased region" description="Basic residues" evidence="1">
    <location>
        <begin position="1140"/>
        <end position="1152"/>
    </location>
</feature>
<dbReference type="SUPFAM" id="SSF52047">
    <property type="entry name" value="RNI-like"/>
    <property type="match status" value="1"/>
</dbReference>
<feature type="compositionally biased region" description="Acidic residues" evidence="1">
    <location>
        <begin position="1127"/>
        <end position="1136"/>
    </location>
</feature>
<dbReference type="InterPro" id="IPR032675">
    <property type="entry name" value="LRR_dom_sf"/>
</dbReference>
<gene>
    <name evidence="2" type="ORF">TRFO_04282</name>
</gene>
<accession>A0A1J4KH28</accession>
<evidence type="ECO:0008006" key="4">
    <source>
        <dbReference type="Google" id="ProtNLM"/>
    </source>
</evidence>
<dbReference type="Proteomes" id="UP000179807">
    <property type="component" value="Unassembled WGS sequence"/>
</dbReference>
<sequence>MEAADLHFQNFVPNNPNLRLTHEEITEIAANLPKGQHIIHFALRSPVRLNRKEIQGCLTVLSNHFVLCLRVKSDENDKIYVLSKIHICDIQMLAYSKDKEVLIKCHSVNLRLLDDGQQLNRRFMQIMYRNFQIIYAAYDKISSALELRADDMSYFPDINIHISPSQKFQFLYYALCSKCDTIFHQDVVRFIHTMVLSGMSVVDLSQLPIDQYGQNDEGYDLKPIFRALSMMKFVSGVCCTGTERPTIMEEVQSLLEYSQKLQIIHIANCGATSGLTDLLQAARKKEGLPIQYWNISGNNFSDFEAFVTLLEVSKDPILFLDVSNCEISAKNAEALFNTLQVNKNLHQMQQLHIAGIEMNEDSFYAFDSYLSTLVKRSISDHSFQIPLKSLNIGNTKHGLVNFLQSLNKSPMPLSTLILADSNVDQAASDTLITLIKSSTTLRCLDMSGTRITAENVADIIFAISKNPKLHNFDLRINRLELKTGNLLPIFRVFLSGNLKRWHAISLDGNEMDQDDLRNILPLLTLMKKLRYLSLNDNFDSSMKNIDILLPQLLNIPSLKSISLACKNSDHKLHDKLIPFIVELRKHQNVKEIDISGNSIGDDGLSALIHYIRSDKEVESISFDGSDPKSIDLLSELSLLIKGEDHKKLISLDFPVKDAANLLKSFSGQQLKDGLQRMSNIQLSIVNTISVHRAQMGVTGKLPFEATKEIKDLIRSISNNTRQGFLANEKPLEHSCICEEFGLPLPYQKMGDIVIDGGRIIERNVGDELGVYSTPDFYKYIEEEKSHYVVTDNLLDETSLTDSRMTSAESSSVALPSIYSESQVRSMLLKKAEEEKKRKDEEANKKKIKNNSTNTDDSTTDSSRKRNKKNPKNKRTDPDSTFDLPPTIRKRSSRVTNNVSSSDDEDDTENNRKLRNKKKSRRLIESSSSEDERPNRNRNKSSRITSNSKYNRNNDSDSDSGDINQRRKSKKQSRRNIISDSDEEELPPPSKVRNSSKKQLSRNRRNISDSDSEDDVRLSKKQQQQQKSKKKVLYSDSDSEDEQVPKRRQINRRNRNSEDSSEDSSDIPNRRKLRNFENNKKKSNRQRDSTSDEESSEDSRPPRRNIRENMIQKKSNKGRASPRHISDSDSEGESDSDEYSRRKKSPRQQKNNRRQIYSDSEENDDSDEIYERNRNKRKQSQQQQRRSRKDIVSSSSSEEDNLRVRGGRKPNSNSKNPKKRQSDSTDSDEESILSGLAKKPLKKHPSKESFEMMRPAKSRAEEKPWEMSKNRKKRF</sequence>
<dbReference type="GO" id="GO:0034315">
    <property type="term" value="P:regulation of Arp2/3 complex-mediated actin nucleation"/>
    <property type="evidence" value="ECO:0007669"/>
    <property type="project" value="TreeGrafter"/>
</dbReference>
<dbReference type="PANTHER" id="PTHR24112:SF66">
    <property type="entry name" value="LEUCINE-RICH REPEAT, ISOFORM F"/>
    <property type="match status" value="1"/>
</dbReference>
<dbReference type="AlphaFoldDB" id="A0A1J4KH28"/>
<dbReference type="Gene3D" id="3.80.10.10">
    <property type="entry name" value="Ribonuclease Inhibitor"/>
    <property type="match status" value="1"/>
</dbReference>
<feature type="compositionally biased region" description="Acidic residues" evidence="1">
    <location>
        <begin position="1158"/>
        <end position="1167"/>
    </location>
</feature>
<comment type="caution">
    <text evidence="2">The sequence shown here is derived from an EMBL/GenBank/DDBJ whole genome shotgun (WGS) entry which is preliminary data.</text>
</comment>
<name>A0A1J4KH28_9EUKA</name>
<dbReference type="GeneID" id="94826503"/>
<dbReference type="VEuPathDB" id="TrichDB:TRFO_04282"/>
<dbReference type="GO" id="GO:0030027">
    <property type="term" value="C:lamellipodium"/>
    <property type="evidence" value="ECO:0007669"/>
    <property type="project" value="TreeGrafter"/>
</dbReference>
<dbReference type="PANTHER" id="PTHR24112">
    <property type="entry name" value="LEUCINE-RICH REPEAT, ISOFORM F-RELATED"/>
    <property type="match status" value="1"/>
</dbReference>
<keyword evidence="3" id="KW-1185">Reference proteome</keyword>
<evidence type="ECO:0000256" key="1">
    <source>
        <dbReference type="SAM" id="MobiDB-lite"/>
    </source>
</evidence>
<dbReference type="OrthoDB" id="18598at2759"/>
<reference evidence="2" key="1">
    <citation type="submission" date="2016-10" db="EMBL/GenBank/DDBJ databases">
        <authorList>
            <person name="Benchimol M."/>
            <person name="Almeida L.G."/>
            <person name="Vasconcelos A.T."/>
            <person name="Perreira-Neves A."/>
            <person name="Rosa I.A."/>
            <person name="Tasca T."/>
            <person name="Bogo M.R."/>
            <person name="de Souza W."/>
        </authorList>
    </citation>
    <scope>NUCLEOTIDE SEQUENCE [LARGE SCALE GENOMIC DNA]</scope>
    <source>
        <strain evidence="2">K</strain>
    </source>
</reference>
<evidence type="ECO:0000313" key="2">
    <source>
        <dbReference type="EMBL" id="OHT10264.1"/>
    </source>
</evidence>
<feature type="compositionally biased region" description="Low complexity" evidence="1">
    <location>
        <begin position="849"/>
        <end position="860"/>
    </location>
</feature>
<dbReference type="GO" id="GO:0016477">
    <property type="term" value="P:cell migration"/>
    <property type="evidence" value="ECO:0007669"/>
    <property type="project" value="TreeGrafter"/>
</dbReference>
<proteinExistence type="predicted"/>
<feature type="compositionally biased region" description="Basic and acidic residues" evidence="1">
    <location>
        <begin position="1096"/>
        <end position="1110"/>
    </location>
</feature>
<evidence type="ECO:0000313" key="3">
    <source>
        <dbReference type="Proteomes" id="UP000179807"/>
    </source>
</evidence>
<dbReference type="GO" id="GO:0005886">
    <property type="term" value="C:plasma membrane"/>
    <property type="evidence" value="ECO:0007669"/>
    <property type="project" value="TreeGrafter"/>
</dbReference>
<dbReference type="RefSeq" id="XP_068363400.1">
    <property type="nucleotide sequence ID" value="XM_068491799.1"/>
</dbReference>
<feature type="compositionally biased region" description="Basic residues" evidence="1">
    <location>
        <begin position="993"/>
        <end position="1004"/>
    </location>
</feature>
<feature type="region of interest" description="Disordered" evidence="1">
    <location>
        <begin position="831"/>
        <end position="1274"/>
    </location>
</feature>
<organism evidence="2 3">
    <name type="scientific">Tritrichomonas foetus</name>
    <dbReference type="NCBI Taxonomy" id="1144522"/>
    <lineage>
        <taxon>Eukaryota</taxon>
        <taxon>Metamonada</taxon>
        <taxon>Parabasalia</taxon>
        <taxon>Tritrichomonadida</taxon>
        <taxon>Tritrichomonadidae</taxon>
        <taxon>Tritrichomonas</taxon>
    </lineage>
</organism>